<gene>
    <name evidence="3" type="ORF">MANES_17G024000v8</name>
</gene>
<proteinExistence type="predicted"/>
<feature type="region of interest" description="Disordered" evidence="1">
    <location>
        <begin position="1"/>
        <end position="44"/>
    </location>
</feature>
<feature type="compositionally biased region" description="Basic residues" evidence="1">
    <location>
        <begin position="17"/>
        <end position="39"/>
    </location>
</feature>
<name>A0A2C9U5V2_MANES</name>
<dbReference type="OMA" id="QMLSFKW"/>
<dbReference type="EMBL" id="CM004403">
    <property type="protein sequence ID" value="OAY24549.1"/>
    <property type="molecule type" value="Genomic_DNA"/>
</dbReference>
<sequence length="506" mass="56646">MGACASRPKDCVGLSSRNKKKNNGKPRIKRRRVIKRRVSSRNIEKADFTAQTDRSYTNPTLQGSTDAAAFSDAISVVESEWEDEFYSVHDDGFSVIGSESVLSVSSPRDFFNPKENFENTTPGTVIEGNAENVQSKDRDSHTKPNGDVKGITGVSNCGTSVGGEVMQEANHCGLIPNACLPCLASSTVPSIDKKKSLSPGPGTPTSRRKPSLKLSFKWREGHATPTLFSPKALLQRPVAGSSIPCCPIDKKMPNCWSPIEPSSFKVRGQNYLRDKKKERAPNYAAFYPFGADIFLSQRKIHHIARYVELPTISAADEVPSILVVNIQIPLYPATIFQSENDGEGMNLVMYFKVSENYSKELPSHFQENISRLINDEVERVRGFPVDTIAPFRERLKILGRLANAEDLQLSSAEKKLLNAYNEKPVLSRPQHEFYLGENYFEIDLDMHRFSYISRKGFEAFHDRLKFCILDFGLTIQGCKAEDLPEHILCCIRLNGIDYTKYQQLGC</sequence>
<protein>
    <recommendedName>
        <fullName evidence="2">Protein ENHANCED DISEASE RESISTANCE 2 C-terminal domain-containing protein</fullName>
    </recommendedName>
</protein>
<accession>A0A2C9U5V2</accession>
<evidence type="ECO:0000313" key="3">
    <source>
        <dbReference type="EMBL" id="OAY24549.1"/>
    </source>
</evidence>
<dbReference type="Gramene" id="Manes.17G024000.1.v8.1">
    <property type="protein sequence ID" value="Manes.17G024000.1.v8.1.CDS"/>
    <property type="gene ID" value="Manes.17G024000.v8.1"/>
</dbReference>
<feature type="region of interest" description="Disordered" evidence="1">
    <location>
        <begin position="190"/>
        <end position="211"/>
    </location>
</feature>
<dbReference type="PANTHER" id="PTHR31558:SF19">
    <property type="entry name" value="PROTEIN ENHANCED DISEASE RESISTANCE 2 C-TERMINAL DOMAIN-CONTAINING PROTEIN"/>
    <property type="match status" value="1"/>
</dbReference>
<dbReference type="PANTHER" id="PTHR31558">
    <property type="entry name" value="CW14 PROTEIN"/>
    <property type="match status" value="1"/>
</dbReference>
<keyword evidence="4" id="KW-1185">Reference proteome</keyword>
<feature type="domain" description="Protein ENHANCED DISEASE RESISTANCE 2 C-terminal" evidence="2">
    <location>
        <begin position="256"/>
        <end position="497"/>
    </location>
</feature>
<comment type="caution">
    <text evidence="3">The sequence shown here is derived from an EMBL/GenBank/DDBJ whole genome shotgun (WGS) entry which is preliminary data.</text>
</comment>
<dbReference type="Pfam" id="PF07059">
    <property type="entry name" value="EDR2_C"/>
    <property type="match status" value="1"/>
</dbReference>
<feature type="compositionally biased region" description="Basic and acidic residues" evidence="1">
    <location>
        <begin position="134"/>
        <end position="146"/>
    </location>
</feature>
<dbReference type="OrthoDB" id="9970435at2759"/>
<evidence type="ECO:0000313" key="4">
    <source>
        <dbReference type="Proteomes" id="UP000091857"/>
    </source>
</evidence>
<feature type="region of interest" description="Disordered" evidence="1">
    <location>
        <begin position="113"/>
        <end position="148"/>
    </location>
</feature>
<dbReference type="STRING" id="3983.A0A2C9U5V2"/>
<dbReference type="InterPro" id="IPR009769">
    <property type="entry name" value="EDR2_C"/>
</dbReference>
<organism evidence="3 4">
    <name type="scientific">Manihot esculenta</name>
    <name type="common">Cassava</name>
    <name type="synonym">Jatropha manihot</name>
    <dbReference type="NCBI Taxonomy" id="3983"/>
    <lineage>
        <taxon>Eukaryota</taxon>
        <taxon>Viridiplantae</taxon>
        <taxon>Streptophyta</taxon>
        <taxon>Embryophyta</taxon>
        <taxon>Tracheophyta</taxon>
        <taxon>Spermatophyta</taxon>
        <taxon>Magnoliopsida</taxon>
        <taxon>eudicotyledons</taxon>
        <taxon>Gunneridae</taxon>
        <taxon>Pentapetalae</taxon>
        <taxon>rosids</taxon>
        <taxon>fabids</taxon>
        <taxon>Malpighiales</taxon>
        <taxon>Euphorbiaceae</taxon>
        <taxon>Crotonoideae</taxon>
        <taxon>Manihoteae</taxon>
        <taxon>Manihot</taxon>
    </lineage>
</organism>
<evidence type="ECO:0000259" key="2">
    <source>
        <dbReference type="Pfam" id="PF07059"/>
    </source>
</evidence>
<evidence type="ECO:0000256" key="1">
    <source>
        <dbReference type="SAM" id="MobiDB-lite"/>
    </source>
</evidence>
<dbReference type="AlphaFoldDB" id="A0A2C9U5V2"/>
<reference evidence="4" key="1">
    <citation type="journal article" date="2016" name="Nat. Biotechnol.">
        <title>Sequencing wild and cultivated cassava and related species reveals extensive interspecific hybridization and genetic diversity.</title>
        <authorList>
            <person name="Bredeson J.V."/>
            <person name="Lyons J.B."/>
            <person name="Prochnik S.E."/>
            <person name="Wu G.A."/>
            <person name="Ha C.M."/>
            <person name="Edsinger-Gonzales E."/>
            <person name="Grimwood J."/>
            <person name="Schmutz J."/>
            <person name="Rabbi I.Y."/>
            <person name="Egesi C."/>
            <person name="Nauluvula P."/>
            <person name="Lebot V."/>
            <person name="Ndunguru J."/>
            <person name="Mkamilo G."/>
            <person name="Bart R.S."/>
            <person name="Setter T.L."/>
            <person name="Gleadow R.M."/>
            <person name="Kulakow P."/>
            <person name="Ferguson M.E."/>
            <person name="Rounsley S."/>
            <person name="Rokhsar D.S."/>
        </authorList>
    </citation>
    <scope>NUCLEOTIDE SEQUENCE [LARGE SCALE GENOMIC DNA]</scope>
    <source>
        <strain evidence="4">cv. AM560-2</strain>
    </source>
</reference>
<dbReference type="Proteomes" id="UP000091857">
    <property type="component" value="Chromosome 17"/>
</dbReference>